<dbReference type="PROSITE" id="PS00606">
    <property type="entry name" value="KS3_1"/>
    <property type="match status" value="1"/>
</dbReference>
<feature type="non-terminal residue" evidence="6">
    <location>
        <position position="217"/>
    </location>
</feature>
<evidence type="ECO:0000256" key="1">
    <source>
        <dbReference type="ARBA" id="ARBA00001957"/>
    </source>
</evidence>
<dbReference type="InterPro" id="IPR015083">
    <property type="entry name" value="NorB/c/GfsB-D-like_docking"/>
</dbReference>
<comment type="cofactor">
    <cofactor evidence="1">
        <name>pantetheine 4'-phosphate</name>
        <dbReference type="ChEBI" id="CHEBI:47942"/>
    </cofactor>
</comment>
<dbReference type="InterPro" id="IPR036299">
    <property type="entry name" value="Polyketide_synth_docking_sf"/>
</dbReference>
<dbReference type="GO" id="GO:0004315">
    <property type="term" value="F:3-oxoacyl-[acyl-carrier-protein] synthase activity"/>
    <property type="evidence" value="ECO:0007669"/>
    <property type="project" value="InterPro"/>
</dbReference>
<dbReference type="PANTHER" id="PTHR43775:SF51">
    <property type="entry name" value="INACTIVE PHENOLPHTHIOCEROL SYNTHESIS POLYKETIDE SYNTHASE TYPE I PKS1-RELATED"/>
    <property type="match status" value="1"/>
</dbReference>
<keyword evidence="4" id="KW-0175">Coiled coil</keyword>
<dbReference type="GO" id="GO:0006633">
    <property type="term" value="P:fatty acid biosynthetic process"/>
    <property type="evidence" value="ECO:0007669"/>
    <property type="project" value="InterPro"/>
</dbReference>
<keyword evidence="3" id="KW-0511">Multifunctional enzyme</keyword>
<evidence type="ECO:0000256" key="2">
    <source>
        <dbReference type="ARBA" id="ARBA00022679"/>
    </source>
</evidence>
<dbReference type="CDD" id="cd00833">
    <property type="entry name" value="PKS"/>
    <property type="match status" value="1"/>
</dbReference>
<evidence type="ECO:0000313" key="7">
    <source>
        <dbReference type="Proteomes" id="UP000032545"/>
    </source>
</evidence>
<keyword evidence="7" id="KW-1185">Reference proteome</keyword>
<dbReference type="SMART" id="SM00825">
    <property type="entry name" value="PKS_KS"/>
    <property type="match status" value="1"/>
</dbReference>
<name>A0A0D8B7R2_9ACTN</name>
<dbReference type="Pfam" id="PF08990">
    <property type="entry name" value="Docking"/>
    <property type="match status" value="1"/>
</dbReference>
<gene>
    <name evidence="6" type="ORF">FF36_05531</name>
</gene>
<dbReference type="InterPro" id="IPR018201">
    <property type="entry name" value="Ketoacyl_synth_AS"/>
</dbReference>
<dbReference type="EMBL" id="JYFN01000069">
    <property type="protein sequence ID" value="KJE20155.1"/>
    <property type="molecule type" value="Genomic_DNA"/>
</dbReference>
<sequence length="217" mass="23023">MTSNEDKLREYLRRATADLRQARRQLSVFEDRSTEPLAVVGMSCRFPGGVRSPEGLWGLVASGGDAISEFPSGRGWGAGLYDPDPDRAGSSYSRFGGFLHDADEFDPGFFGMSPREALATDPQHRLLLELTWEVFERAGIDPSGLRGSATGVFAGVMYDDYGVRLMAAPPAGFEGFLATGSAGSVASGRVAYTFGLEGPAITVDTACSSSLVAVHLA</sequence>
<dbReference type="InterPro" id="IPR014030">
    <property type="entry name" value="Ketoacyl_synth_N"/>
</dbReference>
<dbReference type="GO" id="GO:0004312">
    <property type="term" value="F:fatty acid synthase activity"/>
    <property type="evidence" value="ECO:0007669"/>
    <property type="project" value="TreeGrafter"/>
</dbReference>
<feature type="coiled-coil region" evidence="4">
    <location>
        <begin position="5"/>
        <end position="32"/>
    </location>
</feature>
<dbReference type="InterPro" id="IPR020841">
    <property type="entry name" value="PKS_Beta-ketoAc_synthase_dom"/>
</dbReference>
<dbReference type="PROSITE" id="PS52004">
    <property type="entry name" value="KS3_2"/>
    <property type="match status" value="1"/>
</dbReference>
<accession>A0A0D8B7R2</accession>
<dbReference type="SUPFAM" id="SSF53901">
    <property type="entry name" value="Thiolase-like"/>
    <property type="match status" value="1"/>
</dbReference>
<comment type="caution">
    <text evidence="6">The sequence shown here is derived from an EMBL/GenBank/DDBJ whole genome shotgun (WGS) entry which is preliminary data.</text>
</comment>
<keyword evidence="2" id="KW-0808">Transferase</keyword>
<dbReference type="InterPro" id="IPR050091">
    <property type="entry name" value="PKS_NRPS_Biosynth_Enz"/>
</dbReference>
<dbReference type="Gene3D" id="3.40.47.10">
    <property type="match status" value="1"/>
</dbReference>
<dbReference type="AlphaFoldDB" id="A0A0D8B7R2"/>
<dbReference type="Proteomes" id="UP000032545">
    <property type="component" value="Unassembled WGS sequence"/>
</dbReference>
<reference evidence="6 7" key="2">
    <citation type="journal article" date="2016" name="Genome Announc.">
        <title>Permanent Draft Genome Sequences for Two Variants of Frankia sp. Strain CpI1, the First Frankia Strain Isolated from Root Nodules of Comptonia peregrina.</title>
        <authorList>
            <person name="Oshone R."/>
            <person name="Hurst S.G.IV."/>
            <person name="Abebe-Akele F."/>
            <person name="Simpson S."/>
            <person name="Morris K."/>
            <person name="Thomas W.K."/>
            <person name="Tisa L.S."/>
        </authorList>
    </citation>
    <scope>NUCLEOTIDE SEQUENCE [LARGE SCALE GENOMIC DNA]</scope>
    <source>
        <strain evidence="7">CpI1-S</strain>
    </source>
</reference>
<evidence type="ECO:0000256" key="4">
    <source>
        <dbReference type="SAM" id="Coils"/>
    </source>
</evidence>
<dbReference type="PANTHER" id="PTHR43775">
    <property type="entry name" value="FATTY ACID SYNTHASE"/>
    <property type="match status" value="1"/>
</dbReference>
<evidence type="ECO:0000256" key="3">
    <source>
        <dbReference type="ARBA" id="ARBA00023268"/>
    </source>
</evidence>
<protein>
    <submittedName>
        <fullName evidence="6">Beta-ketoacyl synthase family protein</fullName>
    </submittedName>
</protein>
<evidence type="ECO:0000259" key="5">
    <source>
        <dbReference type="PROSITE" id="PS52004"/>
    </source>
</evidence>
<feature type="domain" description="Ketosynthase family 3 (KS3)" evidence="5">
    <location>
        <begin position="34"/>
        <end position="217"/>
    </location>
</feature>
<reference evidence="7" key="1">
    <citation type="submission" date="2015-02" db="EMBL/GenBank/DDBJ databases">
        <title>Draft Genome of Frankia sp. CpI1-S.</title>
        <authorList>
            <person name="Oshone R.T."/>
            <person name="Ngom M."/>
            <person name="Ghodhbane-Gtari F."/>
            <person name="Gtari M."/>
            <person name="Morris K."/>
            <person name="Thomas K."/>
            <person name="Sen A."/>
            <person name="Tisa L.S."/>
        </authorList>
    </citation>
    <scope>NUCLEOTIDE SEQUENCE [LARGE SCALE GENOMIC DNA]</scope>
    <source>
        <strain evidence="7">CpI1-S</strain>
    </source>
</reference>
<dbReference type="InterPro" id="IPR016039">
    <property type="entry name" value="Thiolase-like"/>
</dbReference>
<dbReference type="Pfam" id="PF00109">
    <property type="entry name" value="ketoacyl-synt"/>
    <property type="match status" value="1"/>
</dbReference>
<organism evidence="6 7">
    <name type="scientific">Frankia torreyi</name>
    <dbReference type="NCBI Taxonomy" id="1856"/>
    <lineage>
        <taxon>Bacteria</taxon>
        <taxon>Bacillati</taxon>
        <taxon>Actinomycetota</taxon>
        <taxon>Actinomycetes</taxon>
        <taxon>Frankiales</taxon>
        <taxon>Frankiaceae</taxon>
        <taxon>Frankia</taxon>
    </lineage>
</organism>
<dbReference type="RefSeq" id="WP_199865517.1">
    <property type="nucleotide sequence ID" value="NZ_JYFN01000069.1"/>
</dbReference>
<evidence type="ECO:0000313" key="6">
    <source>
        <dbReference type="EMBL" id="KJE20155.1"/>
    </source>
</evidence>
<proteinExistence type="predicted"/>
<dbReference type="SUPFAM" id="SSF101173">
    <property type="entry name" value="Docking domain B of the erythromycin polyketide synthase (DEBS)"/>
    <property type="match status" value="1"/>
</dbReference>